<sequence length="125" mass="14119">MGRTFAALAHIETDLREWAERMRVAEEDAARLPDDERRKLFREHRERQQAAADAGRYYREGRPSYLIGLTCGARTRSGKPCGMTALHANGRCIWHGGMSTGPRTPEGRARALENLKLGRLKRGKS</sequence>
<accession>A0ABQ1EXD3</accession>
<dbReference type="RefSeq" id="WP_130029958.1">
    <property type="nucleotide sequence ID" value="NZ_BMDU01000003.1"/>
</dbReference>
<proteinExistence type="predicted"/>
<evidence type="ECO:0000313" key="1">
    <source>
        <dbReference type="EMBL" id="GFZ89629.1"/>
    </source>
</evidence>
<dbReference type="Proteomes" id="UP000628109">
    <property type="component" value="Unassembled WGS sequence"/>
</dbReference>
<keyword evidence="2" id="KW-1185">Reference proteome</keyword>
<evidence type="ECO:0000313" key="2">
    <source>
        <dbReference type="Proteomes" id="UP000628109"/>
    </source>
</evidence>
<comment type="caution">
    <text evidence="1">The sequence shown here is derived from an EMBL/GenBank/DDBJ whole genome shotgun (WGS) entry which is preliminary data.</text>
</comment>
<organism evidence="1 2">
    <name type="scientific">Sphingobium fuliginis (strain ATCC 27551)</name>
    <dbReference type="NCBI Taxonomy" id="336203"/>
    <lineage>
        <taxon>Bacteria</taxon>
        <taxon>Pseudomonadati</taxon>
        <taxon>Pseudomonadota</taxon>
        <taxon>Alphaproteobacteria</taxon>
        <taxon>Sphingomonadales</taxon>
        <taxon>Sphingomonadaceae</taxon>
        <taxon>Sphingobium</taxon>
    </lineage>
</organism>
<dbReference type="InterPro" id="IPR047675">
    <property type="entry name" value="Putative_zinc-bd"/>
</dbReference>
<dbReference type="NCBIfam" id="NF041373">
    <property type="entry name" value="HGG_STG"/>
    <property type="match status" value="1"/>
</dbReference>
<name>A0ABQ1EXD3_SPHSA</name>
<evidence type="ECO:0008006" key="3">
    <source>
        <dbReference type="Google" id="ProtNLM"/>
    </source>
</evidence>
<gene>
    <name evidence="1" type="ORF">GCM10019071_19510</name>
</gene>
<dbReference type="EMBL" id="BMDU01000003">
    <property type="protein sequence ID" value="GFZ89629.1"/>
    <property type="molecule type" value="Genomic_DNA"/>
</dbReference>
<protein>
    <recommendedName>
        <fullName evidence="3">Phage protein</fullName>
    </recommendedName>
</protein>
<reference evidence="2" key="1">
    <citation type="journal article" date="2019" name="Int. J. Syst. Evol. Microbiol.">
        <title>The Global Catalogue of Microorganisms (GCM) 10K type strain sequencing project: providing services to taxonomists for standard genome sequencing and annotation.</title>
        <authorList>
            <consortium name="The Broad Institute Genomics Platform"/>
            <consortium name="The Broad Institute Genome Sequencing Center for Infectious Disease"/>
            <person name="Wu L."/>
            <person name="Ma J."/>
        </authorList>
    </citation>
    <scope>NUCLEOTIDE SEQUENCE [LARGE SCALE GENOMIC DNA]</scope>
    <source>
        <strain evidence="2">CCM 7327</strain>
    </source>
</reference>